<dbReference type="STRING" id="1618443.UV73_C0011G0023"/>
<gene>
    <name evidence="2" type="ORF">UV73_C0011G0023</name>
</gene>
<dbReference type="EMBL" id="LCFP01000011">
    <property type="protein sequence ID" value="KKS96351.1"/>
    <property type="molecule type" value="Genomic_DNA"/>
</dbReference>
<evidence type="ECO:0000256" key="1">
    <source>
        <dbReference type="SAM" id="Phobius"/>
    </source>
</evidence>
<evidence type="ECO:0000313" key="2">
    <source>
        <dbReference type="EMBL" id="KKS96351.1"/>
    </source>
</evidence>
<dbReference type="Proteomes" id="UP000034894">
    <property type="component" value="Unassembled WGS sequence"/>
</dbReference>
<evidence type="ECO:0000313" key="3">
    <source>
        <dbReference type="Proteomes" id="UP000034894"/>
    </source>
</evidence>
<keyword evidence="1" id="KW-0472">Membrane</keyword>
<protein>
    <submittedName>
        <fullName evidence="2">Uncharacterized protein</fullName>
    </submittedName>
</protein>
<sequence>MNKPKSGFLFLLAVISLTIIFGMVTLGAIKGKYAIKLQRAKGSFVLGVSDKLTEAGKNQLENLMQGAVENASGTLTKKITETEESLKGKLESELSGLAKSQVDQIKLKICRDWGINPQPTAAPGP</sequence>
<keyword evidence="1" id="KW-0812">Transmembrane</keyword>
<dbReference type="AlphaFoldDB" id="A0A0G1FMW3"/>
<name>A0A0G1FMW3_9BACT</name>
<organism evidence="2 3">
    <name type="scientific">Candidatus Gottesmanbacteria bacterium GW2011_GWA2_43_14</name>
    <dbReference type="NCBI Taxonomy" id="1618443"/>
    <lineage>
        <taxon>Bacteria</taxon>
        <taxon>Candidatus Gottesmaniibacteriota</taxon>
    </lineage>
</organism>
<feature type="transmembrane region" description="Helical" evidence="1">
    <location>
        <begin position="6"/>
        <end position="29"/>
    </location>
</feature>
<comment type="caution">
    <text evidence="2">The sequence shown here is derived from an EMBL/GenBank/DDBJ whole genome shotgun (WGS) entry which is preliminary data.</text>
</comment>
<proteinExistence type="predicted"/>
<accession>A0A0G1FMW3</accession>
<reference evidence="2 3" key="1">
    <citation type="journal article" date="2015" name="Nature">
        <title>rRNA introns, odd ribosomes, and small enigmatic genomes across a large radiation of phyla.</title>
        <authorList>
            <person name="Brown C.T."/>
            <person name="Hug L.A."/>
            <person name="Thomas B.C."/>
            <person name="Sharon I."/>
            <person name="Castelle C.J."/>
            <person name="Singh A."/>
            <person name="Wilkins M.J."/>
            <person name="Williams K.H."/>
            <person name="Banfield J.F."/>
        </authorList>
    </citation>
    <scope>NUCLEOTIDE SEQUENCE [LARGE SCALE GENOMIC DNA]</scope>
</reference>
<keyword evidence="1" id="KW-1133">Transmembrane helix</keyword>